<dbReference type="Proteomes" id="UP000198806">
    <property type="component" value="Unassembled WGS sequence"/>
</dbReference>
<dbReference type="AlphaFoldDB" id="A0A1I5DV89"/>
<dbReference type="STRING" id="1527.SAMN04489757_1073"/>
<name>A0A1I5DV89_9FIRM</name>
<feature type="transmembrane region" description="Helical" evidence="1">
    <location>
        <begin position="7"/>
        <end position="26"/>
    </location>
</feature>
<feature type="transmembrane region" description="Helical" evidence="1">
    <location>
        <begin position="32"/>
        <end position="54"/>
    </location>
</feature>
<evidence type="ECO:0000256" key="1">
    <source>
        <dbReference type="SAM" id="Phobius"/>
    </source>
</evidence>
<evidence type="ECO:0000313" key="2">
    <source>
        <dbReference type="EMBL" id="SFO03107.1"/>
    </source>
</evidence>
<organism evidence="2 3">
    <name type="scientific">Anaerocolumna aminovalerica</name>
    <dbReference type="NCBI Taxonomy" id="1527"/>
    <lineage>
        <taxon>Bacteria</taxon>
        <taxon>Bacillati</taxon>
        <taxon>Bacillota</taxon>
        <taxon>Clostridia</taxon>
        <taxon>Lachnospirales</taxon>
        <taxon>Lachnospiraceae</taxon>
        <taxon>Anaerocolumna</taxon>
    </lineage>
</organism>
<proteinExistence type="predicted"/>
<protein>
    <submittedName>
        <fullName evidence="2">Uncharacterized protein</fullName>
    </submittedName>
</protein>
<feature type="transmembrane region" description="Helical" evidence="1">
    <location>
        <begin position="66"/>
        <end position="86"/>
    </location>
</feature>
<sequence>MQKKTFTYFIYLIFIVVYSALSFILVKEKTNIFWWGYLFFVLAILISAVLTVISVQKLSSAFPIELSLITFSYVYVVITFLVNFIFGKVFVLSFSKFISIHIACLGLFAIITILLMLTKGLVVKQNNEVKVQLRELQPLIQEVEKIKSKLPDLSANIRTPVVKMIDKVADRIRFSEYSSEEDIVEIDNRIRTKLGELQNEVFNMVEKQSENTKNIESYVNSILQLVDNRNSQIISTKSGI</sequence>
<keyword evidence="1" id="KW-1133">Transmembrane helix</keyword>
<keyword evidence="1" id="KW-0472">Membrane</keyword>
<gene>
    <name evidence="2" type="ORF">SAMN04489757_1073</name>
</gene>
<keyword evidence="1" id="KW-0812">Transmembrane</keyword>
<dbReference type="EMBL" id="FOWD01000007">
    <property type="protein sequence ID" value="SFO03107.1"/>
    <property type="molecule type" value="Genomic_DNA"/>
</dbReference>
<feature type="transmembrane region" description="Helical" evidence="1">
    <location>
        <begin position="98"/>
        <end position="117"/>
    </location>
</feature>
<dbReference type="RefSeq" id="WP_091685104.1">
    <property type="nucleotide sequence ID" value="NZ_BAABFM010000010.1"/>
</dbReference>
<accession>A0A1I5DV89</accession>
<reference evidence="2 3" key="1">
    <citation type="submission" date="2016-10" db="EMBL/GenBank/DDBJ databases">
        <authorList>
            <person name="de Groot N.N."/>
        </authorList>
    </citation>
    <scope>NUCLEOTIDE SEQUENCE [LARGE SCALE GENOMIC DNA]</scope>
    <source>
        <strain evidence="2 3">DSM 1283</strain>
    </source>
</reference>
<evidence type="ECO:0000313" key="3">
    <source>
        <dbReference type="Proteomes" id="UP000198806"/>
    </source>
</evidence>
<keyword evidence="3" id="KW-1185">Reference proteome</keyword>